<name>A0ACB7SBQ9_HYAAI</name>
<dbReference type="EMBL" id="CM023485">
    <property type="protein sequence ID" value="KAH6931371.1"/>
    <property type="molecule type" value="Genomic_DNA"/>
</dbReference>
<accession>A0ACB7SBQ9</accession>
<evidence type="ECO:0000313" key="1">
    <source>
        <dbReference type="EMBL" id="KAH6931371.1"/>
    </source>
</evidence>
<reference evidence="1" key="1">
    <citation type="submission" date="2020-05" db="EMBL/GenBank/DDBJ databases">
        <title>Large-scale comparative analyses of tick genomes elucidate their genetic diversity and vector capacities.</title>
        <authorList>
            <person name="Jia N."/>
            <person name="Wang J."/>
            <person name="Shi W."/>
            <person name="Du L."/>
            <person name="Sun Y."/>
            <person name="Zhan W."/>
            <person name="Jiang J."/>
            <person name="Wang Q."/>
            <person name="Zhang B."/>
            <person name="Ji P."/>
            <person name="Sakyi L.B."/>
            <person name="Cui X."/>
            <person name="Yuan T."/>
            <person name="Jiang B."/>
            <person name="Yang W."/>
            <person name="Lam T.T.-Y."/>
            <person name="Chang Q."/>
            <person name="Ding S."/>
            <person name="Wang X."/>
            <person name="Zhu J."/>
            <person name="Ruan X."/>
            <person name="Zhao L."/>
            <person name="Wei J."/>
            <person name="Que T."/>
            <person name="Du C."/>
            <person name="Cheng J."/>
            <person name="Dai P."/>
            <person name="Han X."/>
            <person name="Huang E."/>
            <person name="Gao Y."/>
            <person name="Liu J."/>
            <person name="Shao H."/>
            <person name="Ye R."/>
            <person name="Li L."/>
            <person name="Wei W."/>
            <person name="Wang X."/>
            <person name="Wang C."/>
            <person name="Yang T."/>
            <person name="Huo Q."/>
            <person name="Li W."/>
            <person name="Guo W."/>
            <person name="Chen H."/>
            <person name="Zhou L."/>
            <person name="Ni X."/>
            <person name="Tian J."/>
            <person name="Zhou Y."/>
            <person name="Sheng Y."/>
            <person name="Liu T."/>
            <person name="Pan Y."/>
            <person name="Xia L."/>
            <person name="Li J."/>
            <person name="Zhao F."/>
            <person name="Cao W."/>
        </authorList>
    </citation>
    <scope>NUCLEOTIDE SEQUENCE</scope>
    <source>
        <strain evidence="1">Hyas-2018</strain>
    </source>
</reference>
<proteinExistence type="predicted"/>
<sequence length="130" mass="14247">MVIRCRGSAEAGSCRSPCDCEKLAFGSALPRISVAILGAAFRVYARCRPVPAVGHQFSDRRSQPGALELFARVDIALEAYSEGSLRGIGCCCCCFRVLCRGAMHKRRGRDRRPWRAPGSVSSHRHGYCTQ</sequence>
<protein>
    <submittedName>
        <fullName evidence="1">Uncharacterized protein</fullName>
    </submittedName>
</protein>
<evidence type="ECO:0000313" key="2">
    <source>
        <dbReference type="Proteomes" id="UP000821845"/>
    </source>
</evidence>
<comment type="caution">
    <text evidence="1">The sequence shown here is derived from an EMBL/GenBank/DDBJ whole genome shotgun (WGS) entry which is preliminary data.</text>
</comment>
<dbReference type="Proteomes" id="UP000821845">
    <property type="component" value="Chromosome 5"/>
</dbReference>
<keyword evidence="2" id="KW-1185">Reference proteome</keyword>
<gene>
    <name evidence="1" type="ORF">HPB50_023991</name>
</gene>
<organism evidence="1 2">
    <name type="scientific">Hyalomma asiaticum</name>
    <name type="common">Tick</name>
    <dbReference type="NCBI Taxonomy" id="266040"/>
    <lineage>
        <taxon>Eukaryota</taxon>
        <taxon>Metazoa</taxon>
        <taxon>Ecdysozoa</taxon>
        <taxon>Arthropoda</taxon>
        <taxon>Chelicerata</taxon>
        <taxon>Arachnida</taxon>
        <taxon>Acari</taxon>
        <taxon>Parasitiformes</taxon>
        <taxon>Ixodida</taxon>
        <taxon>Ixodoidea</taxon>
        <taxon>Ixodidae</taxon>
        <taxon>Hyalomminae</taxon>
        <taxon>Hyalomma</taxon>
    </lineage>
</organism>